<keyword evidence="1" id="KW-0472">Membrane</keyword>
<dbReference type="SMART" id="SM00714">
    <property type="entry name" value="LITAF"/>
    <property type="match status" value="1"/>
</dbReference>
<dbReference type="InterPro" id="IPR006629">
    <property type="entry name" value="LITAF"/>
</dbReference>
<keyword evidence="1" id="KW-0812">Transmembrane</keyword>
<proteinExistence type="predicted"/>
<feature type="transmembrane region" description="Helical" evidence="1">
    <location>
        <begin position="95"/>
        <end position="117"/>
    </location>
</feature>
<feature type="domain" description="LITAF" evidence="2">
    <location>
        <begin position="56"/>
        <end position="139"/>
    </location>
</feature>
<accession>A0A7S2U9R9</accession>
<gene>
    <name evidence="3" type="ORF">ASEP1449_LOCUS4908</name>
</gene>
<dbReference type="PROSITE" id="PS51837">
    <property type="entry name" value="LITAF"/>
    <property type="match status" value="1"/>
</dbReference>
<organism evidence="3">
    <name type="scientific">Attheya septentrionalis</name>
    <dbReference type="NCBI Taxonomy" id="420275"/>
    <lineage>
        <taxon>Eukaryota</taxon>
        <taxon>Sar</taxon>
        <taxon>Stramenopiles</taxon>
        <taxon>Ochrophyta</taxon>
        <taxon>Bacillariophyta</taxon>
        <taxon>Coscinodiscophyceae</taxon>
        <taxon>Chaetocerotophycidae</taxon>
        <taxon>Chaetocerotales</taxon>
        <taxon>Attheyaceae</taxon>
        <taxon>Attheya</taxon>
    </lineage>
</organism>
<dbReference type="Pfam" id="PF10601">
    <property type="entry name" value="zf-LITAF-like"/>
    <property type="match status" value="1"/>
</dbReference>
<sequence>MTPPIPVARATLVGEIRPSEPNVMYAVVDTTEPQECVSDSFVDEPSEEMTTRVGHMHTMEHTGTLRHLGRLPVTLTCPYCKEDMMTTTHDAIDKITLIIILVLLLSFWPLAFIPLFIPKCKRTDHSCSDCYRVVGETPPCSR</sequence>
<protein>
    <recommendedName>
        <fullName evidence="2">LITAF domain-containing protein</fullName>
    </recommendedName>
</protein>
<dbReference type="AlphaFoldDB" id="A0A7S2U9R9"/>
<evidence type="ECO:0000256" key="1">
    <source>
        <dbReference type="SAM" id="Phobius"/>
    </source>
</evidence>
<name>A0A7S2U9R9_9STRA</name>
<evidence type="ECO:0000313" key="3">
    <source>
        <dbReference type="EMBL" id="CAD9813083.1"/>
    </source>
</evidence>
<evidence type="ECO:0000259" key="2">
    <source>
        <dbReference type="PROSITE" id="PS51837"/>
    </source>
</evidence>
<dbReference type="EMBL" id="HBHQ01007291">
    <property type="protein sequence ID" value="CAD9813083.1"/>
    <property type="molecule type" value="Transcribed_RNA"/>
</dbReference>
<keyword evidence="1" id="KW-1133">Transmembrane helix</keyword>
<reference evidence="3" key="1">
    <citation type="submission" date="2021-01" db="EMBL/GenBank/DDBJ databases">
        <authorList>
            <person name="Corre E."/>
            <person name="Pelletier E."/>
            <person name="Niang G."/>
            <person name="Scheremetjew M."/>
            <person name="Finn R."/>
            <person name="Kale V."/>
            <person name="Holt S."/>
            <person name="Cochrane G."/>
            <person name="Meng A."/>
            <person name="Brown T."/>
            <person name="Cohen L."/>
        </authorList>
    </citation>
    <scope>NUCLEOTIDE SEQUENCE</scope>
    <source>
        <strain evidence="3">CCMP2084</strain>
    </source>
</reference>